<sequence>MAQDIPASTWTKPQPCWGYLISSTKDEVLSSAIGELGNEVIKSSHTSKADEEEEAAVIARNKPVQLTFELRLCKVFLKSHSIS</sequence>
<dbReference type="InterPro" id="IPR022649">
    <property type="entry name" value="Pr_cel_nuc_antig_C"/>
</dbReference>
<dbReference type="AlphaFoldDB" id="A6ICJ8"/>
<evidence type="ECO:0000259" key="1">
    <source>
        <dbReference type="Pfam" id="PF02747"/>
    </source>
</evidence>
<reference evidence="2 3" key="1">
    <citation type="submission" date="2005-09" db="EMBL/GenBank/DDBJ databases">
        <authorList>
            <person name="Mural R.J."/>
            <person name="Li P.W."/>
            <person name="Adams M.D."/>
            <person name="Amanatides P.G."/>
            <person name="Baden-Tillson H."/>
            <person name="Barnstead M."/>
            <person name="Chin S.H."/>
            <person name="Dew I."/>
            <person name="Evans C.A."/>
            <person name="Ferriera S."/>
            <person name="Flanigan M."/>
            <person name="Fosler C."/>
            <person name="Glodek A."/>
            <person name="Gu Z."/>
            <person name="Holt R.A."/>
            <person name="Jennings D."/>
            <person name="Kraft C.L."/>
            <person name="Lu F."/>
            <person name="Nguyen T."/>
            <person name="Nusskern D.R."/>
            <person name="Pfannkoch C.M."/>
            <person name="Sitter C."/>
            <person name="Sutton G.G."/>
            <person name="Venter J.C."/>
            <person name="Wang Z."/>
            <person name="Woodage T."/>
            <person name="Zheng X.H."/>
            <person name="Zhong F."/>
        </authorList>
    </citation>
    <scope>NUCLEOTIDE SEQUENCE [LARGE SCALE GENOMIC DNA]</scope>
    <source>
        <strain>BN</strain>
        <strain evidence="3">Sprague-Dawley</strain>
    </source>
</reference>
<dbReference type="GO" id="GO:0006275">
    <property type="term" value="P:regulation of DNA replication"/>
    <property type="evidence" value="ECO:0007669"/>
    <property type="project" value="InterPro"/>
</dbReference>
<gene>
    <name evidence="2" type="ORF">rCG_46223</name>
</gene>
<organism evidence="2 3">
    <name type="scientific">Rattus norvegicus</name>
    <name type="common">Rat</name>
    <dbReference type="NCBI Taxonomy" id="10116"/>
    <lineage>
        <taxon>Eukaryota</taxon>
        <taxon>Metazoa</taxon>
        <taxon>Chordata</taxon>
        <taxon>Craniata</taxon>
        <taxon>Vertebrata</taxon>
        <taxon>Euteleostomi</taxon>
        <taxon>Mammalia</taxon>
        <taxon>Eutheria</taxon>
        <taxon>Euarchontoglires</taxon>
        <taxon>Glires</taxon>
        <taxon>Rodentia</taxon>
        <taxon>Myomorpha</taxon>
        <taxon>Muroidea</taxon>
        <taxon>Muridae</taxon>
        <taxon>Murinae</taxon>
        <taxon>Rattus</taxon>
    </lineage>
</organism>
<name>A6ICJ8_RAT</name>
<evidence type="ECO:0000313" key="2">
    <source>
        <dbReference type="EMBL" id="EDM09649.1"/>
    </source>
</evidence>
<dbReference type="GO" id="GO:0003677">
    <property type="term" value="F:DNA binding"/>
    <property type="evidence" value="ECO:0007669"/>
    <property type="project" value="InterPro"/>
</dbReference>
<evidence type="ECO:0000313" key="3">
    <source>
        <dbReference type="Proteomes" id="UP000234681"/>
    </source>
</evidence>
<dbReference type="Pfam" id="PF02747">
    <property type="entry name" value="PCNA_C"/>
    <property type="match status" value="1"/>
</dbReference>
<protein>
    <submittedName>
        <fullName evidence="2">RCG46223</fullName>
    </submittedName>
</protein>
<dbReference type="EMBL" id="CH473958">
    <property type="protein sequence ID" value="EDM09649.1"/>
    <property type="molecule type" value="Genomic_DNA"/>
</dbReference>
<dbReference type="Gene3D" id="3.10.150.10">
    <property type="entry name" value="DNA Polymerase III, subunit A, domain 2"/>
    <property type="match status" value="1"/>
</dbReference>
<accession>A6ICJ8</accession>
<feature type="domain" description="Proliferating cell nuclear antigen PCNA C-terminal" evidence="1">
    <location>
        <begin position="21"/>
        <end position="83"/>
    </location>
</feature>
<proteinExistence type="predicted"/>
<dbReference type="Proteomes" id="UP000234681">
    <property type="component" value="Chromosome 13"/>
</dbReference>